<dbReference type="Proteomes" id="UP000324800">
    <property type="component" value="Unassembled WGS sequence"/>
</dbReference>
<evidence type="ECO:0000313" key="3">
    <source>
        <dbReference type="Proteomes" id="UP000324800"/>
    </source>
</evidence>
<evidence type="ECO:0008006" key="4">
    <source>
        <dbReference type="Google" id="ProtNLM"/>
    </source>
</evidence>
<dbReference type="AlphaFoldDB" id="A0A5J4VQC1"/>
<sequence length="336" mass="38269">MTWLTKTRNTKLSLAKHYAQIFNTQLFLIFGTVNISATVQSLTAHAISNHQINNPRYGSTWDINQSFVYWRERPESKLLSNEELQIKLASLLMSLCLVRIEEMANIDLSVSIIDDEEQRAAVCIPSKQSTQRQRYDLRGTVDATNIFNVVGTTSYTFSVTMNGNKQIKDTQAIILRNLYMHQDTRICWENNKYLHAQHTRFKDEPGVLCVCGEQIARFLNLCTRKESRREAGRTSYLNYLKKKSDASVSDGDVLQQSPQGDDLQLFPQGTLAPPLCLLMISTQPIVEARSPNDRESTRGQESQIQKDDQDVKPQEEAQNSSMTMNTDQARTANPRI</sequence>
<comment type="caution">
    <text evidence="2">The sequence shown here is derived from an EMBL/GenBank/DDBJ whole genome shotgun (WGS) entry which is preliminary data.</text>
</comment>
<feature type="compositionally biased region" description="Polar residues" evidence="1">
    <location>
        <begin position="316"/>
        <end position="336"/>
    </location>
</feature>
<evidence type="ECO:0000256" key="1">
    <source>
        <dbReference type="SAM" id="MobiDB-lite"/>
    </source>
</evidence>
<feature type="compositionally biased region" description="Basic and acidic residues" evidence="1">
    <location>
        <begin position="290"/>
        <end position="315"/>
    </location>
</feature>
<protein>
    <recommendedName>
        <fullName evidence="4">Tyr recombinase domain-containing protein</fullName>
    </recommendedName>
</protein>
<feature type="region of interest" description="Disordered" evidence="1">
    <location>
        <begin position="288"/>
        <end position="336"/>
    </location>
</feature>
<accession>A0A5J4VQC1</accession>
<name>A0A5J4VQC1_9EUKA</name>
<gene>
    <name evidence="2" type="ORF">EZS28_019661</name>
</gene>
<proteinExistence type="predicted"/>
<evidence type="ECO:0000313" key="2">
    <source>
        <dbReference type="EMBL" id="KAA6384812.1"/>
    </source>
</evidence>
<dbReference type="EMBL" id="SNRW01005565">
    <property type="protein sequence ID" value="KAA6384812.1"/>
    <property type="molecule type" value="Genomic_DNA"/>
</dbReference>
<reference evidence="2 3" key="1">
    <citation type="submission" date="2019-03" db="EMBL/GenBank/DDBJ databases">
        <title>Single cell metagenomics reveals metabolic interactions within the superorganism composed of flagellate Streblomastix strix and complex community of Bacteroidetes bacteria on its surface.</title>
        <authorList>
            <person name="Treitli S.C."/>
            <person name="Kolisko M."/>
            <person name="Husnik F."/>
            <person name="Keeling P."/>
            <person name="Hampl V."/>
        </authorList>
    </citation>
    <scope>NUCLEOTIDE SEQUENCE [LARGE SCALE GENOMIC DNA]</scope>
    <source>
        <strain evidence="2">ST1C</strain>
    </source>
</reference>
<organism evidence="2 3">
    <name type="scientific">Streblomastix strix</name>
    <dbReference type="NCBI Taxonomy" id="222440"/>
    <lineage>
        <taxon>Eukaryota</taxon>
        <taxon>Metamonada</taxon>
        <taxon>Preaxostyla</taxon>
        <taxon>Oxymonadida</taxon>
        <taxon>Streblomastigidae</taxon>
        <taxon>Streblomastix</taxon>
    </lineage>
</organism>